<evidence type="ECO:0000256" key="4">
    <source>
        <dbReference type="PIRSR" id="PIRSR001112-1"/>
    </source>
</evidence>
<dbReference type="GeneID" id="59348167"/>
<dbReference type="GO" id="GO:0097176">
    <property type="term" value="P:epoxide metabolic process"/>
    <property type="evidence" value="ECO:0007669"/>
    <property type="project" value="TreeGrafter"/>
</dbReference>
<dbReference type="InterPro" id="IPR010497">
    <property type="entry name" value="Epoxide_hydro_N"/>
</dbReference>
<feature type="active site" description="Proton acceptor" evidence="4">
    <location>
        <position position="407"/>
    </location>
</feature>
<keyword evidence="3" id="KW-0378">Hydrolase</keyword>
<evidence type="ECO:0000256" key="5">
    <source>
        <dbReference type="SAM" id="MobiDB-lite"/>
    </source>
</evidence>
<feature type="active site" description="Proton donor" evidence="4">
    <location>
        <position position="352"/>
    </location>
</feature>
<evidence type="ECO:0000313" key="7">
    <source>
        <dbReference type="EMBL" id="KAF7299505.1"/>
    </source>
</evidence>
<feature type="active site" description="Nucleophile" evidence="4">
    <location>
        <position position="215"/>
    </location>
</feature>
<feature type="region of interest" description="Disordered" evidence="5">
    <location>
        <begin position="1"/>
        <end position="33"/>
    </location>
</feature>
<evidence type="ECO:0000256" key="1">
    <source>
        <dbReference type="ARBA" id="ARBA00010088"/>
    </source>
</evidence>
<dbReference type="InterPro" id="IPR029058">
    <property type="entry name" value="AB_hydrolase_fold"/>
</dbReference>
<evidence type="ECO:0000256" key="3">
    <source>
        <dbReference type="ARBA" id="ARBA00022801"/>
    </source>
</evidence>
<evidence type="ECO:0000256" key="2">
    <source>
        <dbReference type="ARBA" id="ARBA00022797"/>
    </source>
</evidence>
<accession>A0A8H6SIQ4</accession>
<dbReference type="InterPro" id="IPR016292">
    <property type="entry name" value="Epoxide_hydrolase"/>
</dbReference>
<dbReference type="PANTHER" id="PTHR21661:SF35">
    <property type="entry name" value="EPOXIDE HYDROLASE"/>
    <property type="match status" value="1"/>
</dbReference>
<organism evidence="7 8">
    <name type="scientific">Mycena indigotica</name>
    <dbReference type="NCBI Taxonomy" id="2126181"/>
    <lineage>
        <taxon>Eukaryota</taxon>
        <taxon>Fungi</taxon>
        <taxon>Dikarya</taxon>
        <taxon>Basidiomycota</taxon>
        <taxon>Agaricomycotina</taxon>
        <taxon>Agaricomycetes</taxon>
        <taxon>Agaricomycetidae</taxon>
        <taxon>Agaricales</taxon>
        <taxon>Marasmiineae</taxon>
        <taxon>Mycenaceae</taxon>
        <taxon>Mycena</taxon>
    </lineage>
</organism>
<feature type="domain" description="Epoxide hydrolase N-terminal" evidence="6">
    <location>
        <begin position="41"/>
        <end position="150"/>
    </location>
</feature>
<dbReference type="Gene3D" id="3.40.50.1820">
    <property type="entry name" value="alpha/beta hydrolase"/>
    <property type="match status" value="1"/>
</dbReference>
<dbReference type="AlphaFoldDB" id="A0A8H6SIQ4"/>
<evidence type="ECO:0000313" key="8">
    <source>
        <dbReference type="Proteomes" id="UP000636479"/>
    </source>
</evidence>
<dbReference type="PANTHER" id="PTHR21661">
    <property type="entry name" value="EPOXIDE HYDROLASE 1-RELATED"/>
    <property type="match status" value="1"/>
</dbReference>
<dbReference type="SUPFAM" id="SSF53474">
    <property type="entry name" value="alpha/beta-Hydrolases"/>
    <property type="match status" value="1"/>
</dbReference>
<name>A0A8H6SIQ4_9AGAR</name>
<sequence length="441" mass="49536">MSFQCPSHRKQAPPNAPLVDRHTKASDKNFPRLSPPMAEAPFVVAVPDTALNELRQKLALSRLPDEIDEAGWTYGVPLSDIRRLLQRWQEGFDWRAHEEQINAELPQFTRDIDVEGFGTLNIHYVHQKSQRVDAIPLLFVHGWPGSFLEVRKILPLLVDAPPEHPAFHVVALSLPGFGFSEAPKKKGFKLDQYAEVGNKLMIALGYSEYVTQGGDLGFSITRRIAQKHGSQNAKAWHTNFPIAHQPPFWGSMLAYIRSAITPWSPFEKAGRARTFWFVTKGRGYYHAQSTKPQTLGYSLADSPVGLLAWVYEKLVEWTDNYAWEDDEGALLLAWVTSYYFSRAGPAASLRIYYELHHGEEQFPPPSQAPKIPFGTSFFPKEVAIAPRTWTRPLGNCVFEAEHTKGGHFAAHEVPELLVDDVRKMFGKGGPAFGVVSGKTGY</sequence>
<keyword evidence="8" id="KW-1185">Reference proteome</keyword>
<dbReference type="OrthoDB" id="7130006at2759"/>
<evidence type="ECO:0000259" key="6">
    <source>
        <dbReference type="Pfam" id="PF06441"/>
    </source>
</evidence>
<dbReference type="GO" id="GO:0004301">
    <property type="term" value="F:epoxide hydrolase activity"/>
    <property type="evidence" value="ECO:0007669"/>
    <property type="project" value="TreeGrafter"/>
</dbReference>
<feature type="compositionally biased region" description="Basic and acidic residues" evidence="5">
    <location>
        <begin position="19"/>
        <end position="30"/>
    </location>
</feature>
<reference evidence="7" key="1">
    <citation type="submission" date="2020-05" db="EMBL/GenBank/DDBJ databases">
        <title>Mycena genomes resolve the evolution of fungal bioluminescence.</title>
        <authorList>
            <person name="Tsai I.J."/>
        </authorList>
    </citation>
    <scope>NUCLEOTIDE SEQUENCE</scope>
    <source>
        <strain evidence="7">171206Taipei</strain>
    </source>
</reference>
<gene>
    <name evidence="7" type="ORF">MIND_00900600</name>
</gene>
<keyword evidence="2" id="KW-0058">Aromatic hydrocarbons catabolism</keyword>
<dbReference type="PIRSF" id="PIRSF001112">
    <property type="entry name" value="Epoxide_hydrolase"/>
    <property type="match status" value="1"/>
</dbReference>
<comment type="caution">
    <text evidence="7">The sequence shown here is derived from an EMBL/GenBank/DDBJ whole genome shotgun (WGS) entry which is preliminary data.</text>
</comment>
<dbReference type="EMBL" id="JACAZF010000007">
    <property type="protein sequence ID" value="KAF7299505.1"/>
    <property type="molecule type" value="Genomic_DNA"/>
</dbReference>
<dbReference type="RefSeq" id="XP_037218893.1">
    <property type="nucleotide sequence ID" value="XM_037365651.1"/>
</dbReference>
<comment type="similarity">
    <text evidence="1">Belongs to the peptidase S33 family.</text>
</comment>
<protein>
    <submittedName>
        <fullName evidence="7">EHN domain-containing protein</fullName>
    </submittedName>
</protein>
<dbReference type="PRINTS" id="PR00412">
    <property type="entry name" value="EPOXHYDRLASE"/>
</dbReference>
<proteinExistence type="inferred from homology"/>
<dbReference type="InterPro" id="IPR000639">
    <property type="entry name" value="Epox_hydrolase-like"/>
</dbReference>
<dbReference type="Pfam" id="PF06441">
    <property type="entry name" value="EHN"/>
    <property type="match status" value="1"/>
</dbReference>
<dbReference type="Proteomes" id="UP000636479">
    <property type="component" value="Unassembled WGS sequence"/>
</dbReference>